<accession>A0ABW3J8I5</accession>
<feature type="transmembrane region" description="Helical" evidence="1">
    <location>
        <begin position="225"/>
        <end position="250"/>
    </location>
</feature>
<feature type="transmembrane region" description="Helical" evidence="1">
    <location>
        <begin position="191"/>
        <end position="213"/>
    </location>
</feature>
<dbReference type="Proteomes" id="UP001597102">
    <property type="component" value="Unassembled WGS sequence"/>
</dbReference>
<feature type="transmembrane region" description="Helical" evidence="1">
    <location>
        <begin position="262"/>
        <end position="283"/>
    </location>
</feature>
<reference evidence="3" key="1">
    <citation type="journal article" date="2019" name="Int. J. Syst. Evol. Microbiol.">
        <title>The Global Catalogue of Microorganisms (GCM) 10K type strain sequencing project: providing services to taxonomists for standard genome sequencing and annotation.</title>
        <authorList>
            <consortium name="The Broad Institute Genomics Platform"/>
            <consortium name="The Broad Institute Genome Sequencing Center for Infectious Disease"/>
            <person name="Wu L."/>
            <person name="Ma J."/>
        </authorList>
    </citation>
    <scope>NUCLEOTIDE SEQUENCE [LARGE SCALE GENOMIC DNA]</scope>
    <source>
        <strain evidence="3">CCUG 61697</strain>
    </source>
</reference>
<dbReference type="InterPro" id="IPR024464">
    <property type="entry name" value="DUF2391"/>
</dbReference>
<evidence type="ECO:0000313" key="2">
    <source>
        <dbReference type="EMBL" id="MFD0986440.1"/>
    </source>
</evidence>
<feature type="transmembrane region" description="Helical" evidence="1">
    <location>
        <begin position="160"/>
        <end position="179"/>
    </location>
</feature>
<gene>
    <name evidence="2" type="ORF">ACFQ2F_04950</name>
</gene>
<feature type="transmembrane region" description="Helical" evidence="1">
    <location>
        <begin position="122"/>
        <end position="140"/>
    </location>
</feature>
<dbReference type="RefSeq" id="WP_379086575.1">
    <property type="nucleotide sequence ID" value="NZ_JBHTJO010000001.1"/>
</dbReference>
<comment type="caution">
    <text evidence="2">The sequence shown here is derived from an EMBL/GenBank/DDBJ whole genome shotgun (WGS) entry which is preliminary data.</text>
</comment>
<feature type="transmembrane region" description="Helical" evidence="1">
    <location>
        <begin position="57"/>
        <end position="77"/>
    </location>
</feature>
<keyword evidence="3" id="KW-1185">Reference proteome</keyword>
<evidence type="ECO:0000313" key="3">
    <source>
        <dbReference type="Proteomes" id="UP001597102"/>
    </source>
</evidence>
<dbReference type="Pfam" id="PF09622">
    <property type="entry name" value="DUF2391"/>
    <property type="match status" value="1"/>
</dbReference>
<evidence type="ECO:0000256" key="1">
    <source>
        <dbReference type="SAM" id="Phobius"/>
    </source>
</evidence>
<dbReference type="InterPro" id="IPR013416">
    <property type="entry name" value="CHP02587_IM"/>
</dbReference>
<keyword evidence="1" id="KW-1133">Transmembrane helix</keyword>
<name>A0ABW3J8I5_9HYPH</name>
<dbReference type="EMBL" id="JBHTJO010000001">
    <property type="protein sequence ID" value="MFD0986440.1"/>
    <property type="molecule type" value="Genomic_DNA"/>
</dbReference>
<sequence>MASRSERVGADGAEPDDGSAKEFVVGLGRAFAGALIFSVPMLMTMEMWWLGFTIEPFRLALLLFLMVPMLTGLSRLGGFRNNAHVIDDVADSLVAIAVAAVSAVIVLALFNLITPEMPVREVVGKVAIQMFPAAIGAILAQNQLGGGVRDKMAAVESSYWGELLILAVGALFLSLNIAPTEEVERIAYQMTVWHVVAIIVLSIVLLHAIVYMVDFTGTEIRAASFLSVFVGYTVVGYAVVALVNLYLLWTFGRTDGLSLHEVMSLVAVISFPGAIGAAFARLIL</sequence>
<protein>
    <submittedName>
        <fullName evidence="2">TIGR02587 family membrane protein</fullName>
    </submittedName>
</protein>
<feature type="transmembrane region" description="Helical" evidence="1">
    <location>
        <begin position="30"/>
        <end position="51"/>
    </location>
</feature>
<feature type="transmembrane region" description="Helical" evidence="1">
    <location>
        <begin position="89"/>
        <end position="110"/>
    </location>
</feature>
<keyword evidence="1" id="KW-0812">Transmembrane</keyword>
<keyword evidence="1" id="KW-0472">Membrane</keyword>
<dbReference type="NCBIfam" id="TIGR02587">
    <property type="entry name" value="TIGR02587 family membrane protein"/>
    <property type="match status" value="1"/>
</dbReference>
<proteinExistence type="predicted"/>
<organism evidence="2 3">
    <name type="scientific">Methyloligella solikamskensis</name>
    <dbReference type="NCBI Taxonomy" id="1177756"/>
    <lineage>
        <taxon>Bacteria</taxon>
        <taxon>Pseudomonadati</taxon>
        <taxon>Pseudomonadota</taxon>
        <taxon>Alphaproteobacteria</taxon>
        <taxon>Hyphomicrobiales</taxon>
        <taxon>Hyphomicrobiaceae</taxon>
        <taxon>Methyloligella</taxon>
    </lineage>
</organism>